<evidence type="ECO:0000313" key="8">
    <source>
        <dbReference type="Proteomes" id="UP000535182"/>
    </source>
</evidence>
<dbReference type="Proteomes" id="UP000535182">
    <property type="component" value="Unassembled WGS sequence"/>
</dbReference>
<protein>
    <recommendedName>
        <fullName evidence="6">O-antigen ligase-related domain-containing protein</fullName>
    </recommendedName>
</protein>
<feature type="domain" description="O-antigen ligase-related" evidence="6">
    <location>
        <begin position="62"/>
        <end position="195"/>
    </location>
</feature>
<keyword evidence="8" id="KW-1185">Reference proteome</keyword>
<dbReference type="GO" id="GO:0016020">
    <property type="term" value="C:membrane"/>
    <property type="evidence" value="ECO:0007669"/>
    <property type="project" value="UniProtKB-SubCell"/>
</dbReference>
<evidence type="ECO:0000256" key="1">
    <source>
        <dbReference type="ARBA" id="ARBA00004141"/>
    </source>
</evidence>
<accession>A0A9X0QGA5</accession>
<feature type="transmembrane region" description="Helical" evidence="5">
    <location>
        <begin position="241"/>
        <end position="258"/>
    </location>
</feature>
<reference evidence="7 8" key="1">
    <citation type="submission" date="2020-08" db="EMBL/GenBank/DDBJ databases">
        <title>Genomic Encyclopedia of Type Strains, Phase IV (KMG-V): Genome sequencing to study the core and pangenomes of soil and plant-associated prokaryotes.</title>
        <authorList>
            <person name="Whitman W."/>
        </authorList>
    </citation>
    <scope>NUCLEOTIDE SEQUENCE [LARGE SCALE GENOMIC DNA]</scope>
    <source>
        <strain evidence="7 8">X5P2</strain>
    </source>
</reference>
<evidence type="ECO:0000256" key="4">
    <source>
        <dbReference type="ARBA" id="ARBA00023136"/>
    </source>
</evidence>
<dbReference type="PANTHER" id="PTHR37422:SF13">
    <property type="entry name" value="LIPOPOLYSACCHARIDE BIOSYNTHESIS PROTEIN PA4999-RELATED"/>
    <property type="match status" value="1"/>
</dbReference>
<keyword evidence="2 5" id="KW-0812">Transmembrane</keyword>
<sequence>MAIADVVAAFLMPDLVFVPTELRTLRFRGDLIAQTGTVSVIGLILLLTIKSDLPRKKFFFWAVTFGGVLVFSLARTSYLILLAFLILAVLKRPPIPVLRKVATLALLTVPFAADSLITALNAQRKVEDILTISGRLELWTHLIETTLAKGPWFGLGYAAASRIYGPEINPELGTAHSAFVEIYAGGGLVSLVAFLLIWAVLGWAILKLYLSRPGKTGFAIVGLFCASLFLNAVGGELQAEPTGVCFWCVVAAVVYLPFENLSPIAATLRSPLLTTAAQRPQES</sequence>
<comment type="subcellular location">
    <subcellularLocation>
        <location evidence="1">Membrane</location>
        <topology evidence="1">Multi-pass membrane protein</topology>
    </subcellularLocation>
</comment>
<evidence type="ECO:0000259" key="6">
    <source>
        <dbReference type="Pfam" id="PF04932"/>
    </source>
</evidence>
<feature type="transmembrane region" description="Helical" evidence="5">
    <location>
        <begin position="182"/>
        <end position="206"/>
    </location>
</feature>
<evidence type="ECO:0000256" key="5">
    <source>
        <dbReference type="SAM" id="Phobius"/>
    </source>
</evidence>
<feature type="transmembrane region" description="Helical" evidence="5">
    <location>
        <begin position="31"/>
        <end position="49"/>
    </location>
</feature>
<evidence type="ECO:0000256" key="2">
    <source>
        <dbReference type="ARBA" id="ARBA00022692"/>
    </source>
</evidence>
<feature type="transmembrane region" description="Helical" evidence="5">
    <location>
        <begin position="61"/>
        <end position="89"/>
    </location>
</feature>
<dbReference type="EMBL" id="JACHEB010000007">
    <property type="protein sequence ID" value="MBB5329685.1"/>
    <property type="molecule type" value="Genomic_DNA"/>
</dbReference>
<keyword evidence="4 5" id="KW-0472">Membrane</keyword>
<dbReference type="Pfam" id="PF04932">
    <property type="entry name" value="Wzy_C"/>
    <property type="match status" value="1"/>
</dbReference>
<evidence type="ECO:0000313" key="7">
    <source>
        <dbReference type="EMBL" id="MBB5329685.1"/>
    </source>
</evidence>
<keyword evidence="3 5" id="KW-1133">Transmembrane helix</keyword>
<dbReference type="InterPro" id="IPR051533">
    <property type="entry name" value="WaaL-like"/>
</dbReference>
<feature type="transmembrane region" description="Helical" evidence="5">
    <location>
        <begin position="218"/>
        <end position="235"/>
    </location>
</feature>
<dbReference type="InterPro" id="IPR007016">
    <property type="entry name" value="O-antigen_ligase-rel_domated"/>
</dbReference>
<organism evidence="7 8">
    <name type="scientific">Tunturiibacter gelidiferens</name>
    <dbReference type="NCBI Taxonomy" id="3069689"/>
    <lineage>
        <taxon>Bacteria</taxon>
        <taxon>Pseudomonadati</taxon>
        <taxon>Acidobacteriota</taxon>
        <taxon>Terriglobia</taxon>
        <taxon>Terriglobales</taxon>
        <taxon>Acidobacteriaceae</taxon>
        <taxon>Tunturiibacter</taxon>
    </lineage>
</organism>
<dbReference type="PANTHER" id="PTHR37422">
    <property type="entry name" value="TEICHURONIC ACID BIOSYNTHESIS PROTEIN TUAE"/>
    <property type="match status" value="1"/>
</dbReference>
<dbReference type="AlphaFoldDB" id="A0A9X0QGA5"/>
<name>A0A9X0QGA5_9BACT</name>
<gene>
    <name evidence="7" type="ORF">HDF14_003307</name>
</gene>
<comment type="caution">
    <text evidence="7">The sequence shown here is derived from an EMBL/GenBank/DDBJ whole genome shotgun (WGS) entry which is preliminary data.</text>
</comment>
<proteinExistence type="predicted"/>
<evidence type="ECO:0000256" key="3">
    <source>
        <dbReference type="ARBA" id="ARBA00022989"/>
    </source>
</evidence>